<dbReference type="EMBL" id="RHHR01000010">
    <property type="protein sequence ID" value="RNB75250.1"/>
    <property type="molecule type" value="Genomic_DNA"/>
</dbReference>
<proteinExistence type="predicted"/>
<gene>
    <name evidence="1" type="ORF">EDM52_06560</name>
</gene>
<name>A0A3M8CHT6_9BACL</name>
<comment type="caution">
    <text evidence="1">The sequence shown here is derived from an EMBL/GenBank/DDBJ whole genome shotgun (WGS) entry which is preliminary data.</text>
</comment>
<protein>
    <submittedName>
        <fullName evidence="1">Uncharacterized protein</fullName>
    </submittedName>
</protein>
<dbReference type="OrthoDB" id="2475476at2"/>
<sequence>MYVTVTTVGENDQPQVTVMGEVLVCQNEGHYLLPGRYVHALKTDDLPVGIGFALSGALPSGYGFYQEDQVIFSRKDGSSTLQVEVTSTYKKQEWDGLFPLDATLLSRKEMLEKHEHFSAIRYDIDDEKAEIGFAFTYPAASNSDLEQVMESVCDTMFEVEAQGNLQLWRLNSGHIQEW</sequence>
<evidence type="ECO:0000313" key="1">
    <source>
        <dbReference type="EMBL" id="RNB75250.1"/>
    </source>
</evidence>
<keyword evidence="2" id="KW-1185">Reference proteome</keyword>
<reference evidence="1 2" key="1">
    <citation type="submission" date="2018-10" db="EMBL/GenBank/DDBJ databases">
        <title>Phylogenomics of Brevibacillus.</title>
        <authorList>
            <person name="Dunlap C."/>
        </authorList>
    </citation>
    <scope>NUCLEOTIDE SEQUENCE [LARGE SCALE GENOMIC DNA]</scope>
    <source>
        <strain evidence="1 2">JCM 12215</strain>
    </source>
</reference>
<organism evidence="1 2">
    <name type="scientific">Brevibacillus invocatus</name>
    <dbReference type="NCBI Taxonomy" id="173959"/>
    <lineage>
        <taxon>Bacteria</taxon>
        <taxon>Bacillati</taxon>
        <taxon>Bacillota</taxon>
        <taxon>Bacilli</taxon>
        <taxon>Bacillales</taxon>
        <taxon>Paenibacillaceae</taxon>
        <taxon>Brevibacillus</taxon>
    </lineage>
</organism>
<dbReference type="Proteomes" id="UP000282028">
    <property type="component" value="Unassembled WGS sequence"/>
</dbReference>
<evidence type="ECO:0000313" key="2">
    <source>
        <dbReference type="Proteomes" id="UP000282028"/>
    </source>
</evidence>
<accession>A0A3M8CHT6</accession>
<dbReference type="RefSeq" id="WP_122908234.1">
    <property type="nucleotide sequence ID" value="NZ_CBCSBE010000001.1"/>
</dbReference>
<dbReference type="AlphaFoldDB" id="A0A3M8CHT6"/>